<evidence type="ECO:0000313" key="2">
    <source>
        <dbReference type="Proteomes" id="UP000799423"/>
    </source>
</evidence>
<feature type="non-terminal residue" evidence="1">
    <location>
        <position position="121"/>
    </location>
</feature>
<feature type="non-terminal residue" evidence="1">
    <location>
        <position position="1"/>
    </location>
</feature>
<evidence type="ECO:0008006" key="3">
    <source>
        <dbReference type="Google" id="ProtNLM"/>
    </source>
</evidence>
<proteinExistence type="predicted"/>
<accession>A0A6A7B418</accession>
<dbReference type="CDD" id="cd00920">
    <property type="entry name" value="Cupredoxin"/>
    <property type="match status" value="1"/>
</dbReference>
<organism evidence="1 2">
    <name type="scientific">Plenodomus tracheiphilus IPT5</name>
    <dbReference type="NCBI Taxonomy" id="1408161"/>
    <lineage>
        <taxon>Eukaryota</taxon>
        <taxon>Fungi</taxon>
        <taxon>Dikarya</taxon>
        <taxon>Ascomycota</taxon>
        <taxon>Pezizomycotina</taxon>
        <taxon>Dothideomycetes</taxon>
        <taxon>Pleosporomycetidae</taxon>
        <taxon>Pleosporales</taxon>
        <taxon>Pleosporineae</taxon>
        <taxon>Leptosphaeriaceae</taxon>
        <taxon>Plenodomus</taxon>
    </lineage>
</organism>
<dbReference type="InterPro" id="IPR052953">
    <property type="entry name" value="Ser-rich/MCO-related"/>
</dbReference>
<dbReference type="OrthoDB" id="2331100at2759"/>
<protein>
    <recommendedName>
        <fullName evidence="3">Cupredoxin</fullName>
    </recommendedName>
</protein>
<dbReference type="PANTHER" id="PTHR34883">
    <property type="entry name" value="SERINE-RICH PROTEIN, PUTATIVE-RELATED-RELATED"/>
    <property type="match status" value="1"/>
</dbReference>
<evidence type="ECO:0000313" key="1">
    <source>
        <dbReference type="EMBL" id="KAF2849427.1"/>
    </source>
</evidence>
<dbReference type="EMBL" id="MU006311">
    <property type="protein sequence ID" value="KAF2849427.1"/>
    <property type="molecule type" value="Genomic_DNA"/>
</dbReference>
<reference evidence="1" key="1">
    <citation type="submission" date="2020-01" db="EMBL/GenBank/DDBJ databases">
        <authorList>
            <consortium name="DOE Joint Genome Institute"/>
            <person name="Haridas S."/>
            <person name="Albert R."/>
            <person name="Binder M."/>
            <person name="Bloem J."/>
            <person name="Labutti K."/>
            <person name="Salamov A."/>
            <person name="Andreopoulos B."/>
            <person name="Baker S.E."/>
            <person name="Barry K."/>
            <person name="Bills G."/>
            <person name="Bluhm B.H."/>
            <person name="Cannon C."/>
            <person name="Castanera R."/>
            <person name="Culley D.E."/>
            <person name="Daum C."/>
            <person name="Ezra D."/>
            <person name="Gonzalez J.B."/>
            <person name="Henrissat B."/>
            <person name="Kuo A."/>
            <person name="Liang C."/>
            <person name="Lipzen A."/>
            <person name="Lutzoni F."/>
            <person name="Magnuson J."/>
            <person name="Mondo S."/>
            <person name="Nolan M."/>
            <person name="Ohm R."/>
            <person name="Pangilinan J."/>
            <person name="Park H.-J."/>
            <person name="Ramirez L."/>
            <person name="Alfaro M."/>
            <person name="Sun H."/>
            <person name="Tritt A."/>
            <person name="Yoshinaga Y."/>
            <person name="Zwiers L.-H."/>
            <person name="Turgeon B.G."/>
            <person name="Goodwin S.B."/>
            <person name="Spatafora J.W."/>
            <person name="Crous P.W."/>
            <person name="Grigoriev I.V."/>
        </authorList>
    </citation>
    <scope>NUCLEOTIDE SEQUENCE</scope>
    <source>
        <strain evidence="1">IPT5</strain>
    </source>
</reference>
<gene>
    <name evidence="1" type="ORF">T440DRAFT_360861</name>
</gene>
<dbReference type="SUPFAM" id="SSF49503">
    <property type="entry name" value="Cupredoxins"/>
    <property type="match status" value="1"/>
</dbReference>
<dbReference type="PANTHER" id="PTHR34883:SF16">
    <property type="entry name" value="RICH PROTEIN, PUTATIVE-RELATED"/>
    <property type="match status" value="1"/>
</dbReference>
<dbReference type="InterPro" id="IPR008972">
    <property type="entry name" value="Cupredoxin"/>
</dbReference>
<name>A0A6A7B418_9PLEO</name>
<dbReference type="Gene3D" id="2.60.40.420">
    <property type="entry name" value="Cupredoxins - blue copper proteins"/>
    <property type="match status" value="1"/>
</dbReference>
<dbReference type="Proteomes" id="UP000799423">
    <property type="component" value="Unassembled WGS sequence"/>
</dbReference>
<sequence length="121" mass="12880">VTVGGGGGLRFVPPTLDVAPGSVVAFNFLGLNHTLTESEFEDPCRSNGGFDTGFAQFNPANISGQFVVEYKVTDISPRWFFCAQTTKRPHCQAGMVFSLNPGGRQKQFLDNALAAVTPAPA</sequence>
<dbReference type="AlphaFoldDB" id="A0A6A7B418"/>
<keyword evidence="2" id="KW-1185">Reference proteome</keyword>